<evidence type="ECO:0000313" key="2">
    <source>
        <dbReference type="Proteomes" id="UP001143856"/>
    </source>
</evidence>
<dbReference type="EMBL" id="JAPDGR010001833">
    <property type="protein sequence ID" value="KAJ2979252.1"/>
    <property type="molecule type" value="Genomic_DNA"/>
</dbReference>
<reference evidence="1" key="1">
    <citation type="submission" date="2022-10" db="EMBL/GenBank/DDBJ databases">
        <title>Genome Sequence of Xylaria curta.</title>
        <authorList>
            <person name="Buettner E."/>
        </authorList>
    </citation>
    <scope>NUCLEOTIDE SEQUENCE</scope>
    <source>
        <strain evidence="1">Babe10</strain>
    </source>
</reference>
<organism evidence="1 2">
    <name type="scientific">Xylaria curta</name>
    <dbReference type="NCBI Taxonomy" id="42375"/>
    <lineage>
        <taxon>Eukaryota</taxon>
        <taxon>Fungi</taxon>
        <taxon>Dikarya</taxon>
        <taxon>Ascomycota</taxon>
        <taxon>Pezizomycotina</taxon>
        <taxon>Sordariomycetes</taxon>
        <taxon>Xylariomycetidae</taxon>
        <taxon>Xylariales</taxon>
        <taxon>Xylariaceae</taxon>
        <taxon>Xylaria</taxon>
    </lineage>
</organism>
<gene>
    <name evidence="1" type="ORF">NUW58_g7249</name>
</gene>
<name>A0ACC1NIW2_9PEZI</name>
<comment type="caution">
    <text evidence="1">The sequence shown here is derived from an EMBL/GenBank/DDBJ whole genome shotgun (WGS) entry which is preliminary data.</text>
</comment>
<proteinExistence type="predicted"/>
<protein>
    <submittedName>
        <fullName evidence="1">Uncharacterized protein</fullName>
    </submittedName>
</protein>
<sequence>MSEKPNSSTKMGNELPPALAVTRDQKNEPGESHVIEMSDKTSAENLEIQPVTASEYSEEEYKKLKKKIDRYLLPLMWLCYGIQQTDKTSLGVQATFGLREVDDPLWMTQSSHPALVVDTGLVGQQYPWLTTIFYIAYLLFELPSNFILQRYLMGRTLSCYMIIWGIVVLSIGFAQNFTHLITLRALQGLFECCISPGFILIIGSWYTTREHASRSLVFQSANAGFGIISSLILYGIGSSKSLHGPEFQAWRYMSYYLGGLTILTGTTCLFLLGTPSEVRWLSPEEKKMAQARIMANNTGHDRTGMKTWKWKQARECLADPCFWFTGINAFLSSVPNGGLTTFNAIINTGFGFSNLQVILLDIPRNIISVIYFTLIGIICSKWKNLRMYFMMFSVVPPFIGFIVLSLLPNEPQYKWTKWGGYVMTVVSTIGLFLAWTLIPSNVAGRTKRTLISSFTFVGYCVGNIVGSQIFDYRDAPRYIPGTIGCAIAFGLEFLVIAIWRLTLVVRNRQRDKLLHEQGFTEEDRVAKAKLLGEQDYTDMENIYFRYTM</sequence>
<evidence type="ECO:0000313" key="1">
    <source>
        <dbReference type="EMBL" id="KAJ2979252.1"/>
    </source>
</evidence>
<keyword evidence="2" id="KW-1185">Reference proteome</keyword>
<accession>A0ACC1NIW2</accession>
<dbReference type="Proteomes" id="UP001143856">
    <property type="component" value="Unassembled WGS sequence"/>
</dbReference>